<dbReference type="Gene3D" id="3.40.50.11890">
    <property type="match status" value="1"/>
</dbReference>
<dbReference type="Proteomes" id="UP000886817">
    <property type="component" value="Unassembled WGS sequence"/>
</dbReference>
<feature type="domain" description="ATPase BadF/BadG/BcrA/BcrD type" evidence="6">
    <location>
        <begin position="315"/>
        <end position="563"/>
    </location>
</feature>
<evidence type="ECO:0000256" key="3">
    <source>
        <dbReference type="ARBA" id="ARBA00023004"/>
    </source>
</evidence>
<dbReference type="CDD" id="cd24036">
    <property type="entry name" value="ASKHA_NBD_BcrAD_BadFG_HgdC_HadI"/>
    <property type="match status" value="1"/>
</dbReference>
<evidence type="ECO:0000256" key="5">
    <source>
        <dbReference type="SAM" id="MobiDB-lite"/>
    </source>
</evidence>
<dbReference type="InterPro" id="IPR043129">
    <property type="entry name" value="ATPase_NBD"/>
</dbReference>
<dbReference type="InterPro" id="IPR010327">
    <property type="entry name" value="FldB/FldC_alpha/beta"/>
</dbReference>
<dbReference type="InterPro" id="IPR008275">
    <property type="entry name" value="CoA_E_activase_dom"/>
</dbReference>
<name>A0A9D2B204_9FIRM</name>
<evidence type="ECO:0000256" key="1">
    <source>
        <dbReference type="ARBA" id="ARBA00001966"/>
    </source>
</evidence>
<dbReference type="EMBL" id="DXEX01000017">
    <property type="protein sequence ID" value="HIX58225.1"/>
    <property type="molecule type" value="Genomic_DNA"/>
</dbReference>
<gene>
    <name evidence="7" type="ORF">IAA45_00705</name>
</gene>
<dbReference type="Gene3D" id="3.40.50.11900">
    <property type="match status" value="1"/>
</dbReference>
<dbReference type="PANTHER" id="PTHR32329">
    <property type="entry name" value="BIFUNCTIONAL PROTEIN [INCLUDES 2-HYDROXYACYL-COA DEHYDRATASE (N-TER) AND ITS ACTIVATOR DOMAIN (C_TERM)-RELATED"/>
    <property type="match status" value="1"/>
</dbReference>
<dbReference type="InterPro" id="IPR051805">
    <property type="entry name" value="Dehydratase_Activator_Redct"/>
</dbReference>
<reference evidence="7" key="1">
    <citation type="journal article" date="2021" name="PeerJ">
        <title>Extensive microbial diversity within the chicken gut microbiome revealed by metagenomics and culture.</title>
        <authorList>
            <person name="Gilroy R."/>
            <person name="Ravi A."/>
            <person name="Getino M."/>
            <person name="Pursley I."/>
            <person name="Horton D.L."/>
            <person name="Alikhan N.F."/>
            <person name="Baker D."/>
            <person name="Gharbi K."/>
            <person name="Hall N."/>
            <person name="Watson M."/>
            <person name="Adriaenssens E.M."/>
            <person name="Foster-Nyarko E."/>
            <person name="Jarju S."/>
            <person name="Secka A."/>
            <person name="Antonio M."/>
            <person name="Oren A."/>
            <person name="Chaudhuri R.R."/>
            <person name="La Ragione R."/>
            <person name="Hildebrand F."/>
            <person name="Pallen M.J."/>
        </authorList>
    </citation>
    <scope>NUCLEOTIDE SEQUENCE</scope>
    <source>
        <strain evidence="7">ChiSjej1B19-8411</strain>
    </source>
</reference>
<dbReference type="Gene3D" id="3.30.420.40">
    <property type="match status" value="2"/>
</dbReference>
<comment type="caution">
    <text evidence="7">The sequence shown here is derived from an EMBL/GenBank/DDBJ whole genome shotgun (WGS) entry which is preliminary data.</text>
</comment>
<sequence>MNKTYYICKYTPVELLEAMGAQCANLNEMPRGFDLADQIAHPNICGFGKALLEAVMSGKVKELVLVNCCDTIRSVCDVLEDSGKLDFLYLVDMLHSSGECSRERTVQQLKGLIQAYGAYKGTSFREDRFRQAFRKKERVSEPYLSVLGARMGNELFEMVEQAMPFPVENDTCVHNRSVGETQPPAGPEQGTEEERQEDAEEFGCPPDWLLDWYAGELLGQMPCMRMMDHSGRKQLYNDPKLRGVIYHTVKFCDFYSFEYAQLKQHTEVPILKIESDYTVQSSGQLLTRLEAFAESIAPEGEQRKEKKMGKGYFAGIDSGSTSTDVVILNRNKEIVTGVILPTGAGAAAGAERALQEALDKAGLKREDIDALVTTGYGRTAIQSGDKSITEITCHARGAHFLDPQVRTVVDIGGQDSKVIRIDEEGGVVNFAMNDKCAAGTGRFLEMMARTMEMNLDEMSRTGLNYKEDITISSMCTVFAESEVVSLIAQNKAADDIVHGLNKAVAVKTAALVKRVGGEEKYMMTGGVAKNQGLVQTLEEKLGTSLVILEEAQLCGALGAALFAADMVEYRTDADGMV</sequence>
<evidence type="ECO:0000256" key="2">
    <source>
        <dbReference type="ARBA" id="ARBA00022723"/>
    </source>
</evidence>
<reference evidence="7" key="2">
    <citation type="submission" date="2021-04" db="EMBL/GenBank/DDBJ databases">
        <authorList>
            <person name="Gilroy R."/>
        </authorList>
    </citation>
    <scope>NUCLEOTIDE SEQUENCE</scope>
    <source>
        <strain evidence="7">ChiSjej1B19-8411</strain>
    </source>
</reference>
<comment type="cofactor">
    <cofactor evidence="1">
        <name>[4Fe-4S] cluster</name>
        <dbReference type="ChEBI" id="CHEBI:49883"/>
    </cofactor>
</comment>
<keyword evidence="4" id="KW-0411">Iron-sulfur</keyword>
<evidence type="ECO:0000259" key="6">
    <source>
        <dbReference type="Pfam" id="PF01869"/>
    </source>
</evidence>
<keyword evidence="3" id="KW-0408">Iron</keyword>
<proteinExistence type="predicted"/>
<dbReference type="PANTHER" id="PTHR32329:SF2">
    <property type="entry name" value="BIFUNCTIONAL PROTEIN [INCLUDES 2-HYDROXYACYL-COA DEHYDRATASE (N-TER) AND ITS ACTIVATOR DOMAIN (C_TERM)"/>
    <property type="match status" value="1"/>
</dbReference>
<evidence type="ECO:0000256" key="4">
    <source>
        <dbReference type="ARBA" id="ARBA00023014"/>
    </source>
</evidence>
<dbReference type="InterPro" id="IPR002731">
    <property type="entry name" value="ATPase_BadF"/>
</dbReference>
<evidence type="ECO:0000313" key="8">
    <source>
        <dbReference type="Proteomes" id="UP000886817"/>
    </source>
</evidence>
<dbReference type="GO" id="GO:0046872">
    <property type="term" value="F:metal ion binding"/>
    <property type="evidence" value="ECO:0007669"/>
    <property type="project" value="UniProtKB-KW"/>
</dbReference>
<protein>
    <submittedName>
        <fullName evidence="7">2-hydroxyacyl-CoA dehydratase</fullName>
    </submittedName>
</protein>
<dbReference type="NCBIfam" id="TIGR00241">
    <property type="entry name" value="CoA_E_activ"/>
    <property type="match status" value="1"/>
</dbReference>
<feature type="compositionally biased region" description="Acidic residues" evidence="5">
    <location>
        <begin position="190"/>
        <end position="200"/>
    </location>
</feature>
<dbReference type="Pfam" id="PF06050">
    <property type="entry name" value="HGD-D"/>
    <property type="match status" value="2"/>
</dbReference>
<dbReference type="Pfam" id="PF01869">
    <property type="entry name" value="BcrAD_BadFG"/>
    <property type="match status" value="1"/>
</dbReference>
<dbReference type="GO" id="GO:0051536">
    <property type="term" value="F:iron-sulfur cluster binding"/>
    <property type="evidence" value="ECO:0007669"/>
    <property type="project" value="UniProtKB-KW"/>
</dbReference>
<keyword evidence="2" id="KW-0479">Metal-binding</keyword>
<evidence type="ECO:0000313" key="7">
    <source>
        <dbReference type="EMBL" id="HIX58225.1"/>
    </source>
</evidence>
<dbReference type="SUPFAM" id="SSF53067">
    <property type="entry name" value="Actin-like ATPase domain"/>
    <property type="match status" value="1"/>
</dbReference>
<feature type="region of interest" description="Disordered" evidence="5">
    <location>
        <begin position="173"/>
        <end position="200"/>
    </location>
</feature>
<accession>A0A9D2B204</accession>
<organism evidence="7 8">
    <name type="scientific">Candidatus Blautia gallistercoris</name>
    <dbReference type="NCBI Taxonomy" id="2838490"/>
    <lineage>
        <taxon>Bacteria</taxon>
        <taxon>Bacillati</taxon>
        <taxon>Bacillota</taxon>
        <taxon>Clostridia</taxon>
        <taxon>Lachnospirales</taxon>
        <taxon>Lachnospiraceae</taxon>
        <taxon>Blautia</taxon>
    </lineage>
</organism>
<dbReference type="AlphaFoldDB" id="A0A9D2B204"/>